<sequence length="248" mass="27063">QGDVPANILFLLDSSDSMDTGILSGAPMSNAEDIVELNDGNLIVAQWTEGLIKLTYSTGERDYEFAVGGHFVGAENPDASDTVYGTGNCAGKDSRLLRVSEIAYDKTSNIIYALDYETNNYKIVSLNPDGTCVDVIEAGDVIGDGGQELNFSLKSIDIRNIDREEHMFVIGYDYTAARHKKGRLFSKNLPTGVGIVCPGLETKHFDGWTKKNTDISVTSDGSKLYSVNNGHMIRYSMSKTDDNYCPTV</sequence>
<dbReference type="SUPFAM" id="SSF50969">
    <property type="entry name" value="YVTN repeat-like/Quinoprotein amine dehydrogenase"/>
    <property type="match status" value="1"/>
</dbReference>
<feature type="non-terminal residue" evidence="1">
    <location>
        <position position="1"/>
    </location>
</feature>
<dbReference type="AlphaFoldDB" id="A0A383B0G6"/>
<name>A0A383B0G6_9ZZZZ</name>
<feature type="non-terminal residue" evidence="1">
    <location>
        <position position="248"/>
    </location>
</feature>
<reference evidence="1" key="1">
    <citation type="submission" date="2018-05" db="EMBL/GenBank/DDBJ databases">
        <authorList>
            <person name="Lanie J.A."/>
            <person name="Ng W.-L."/>
            <person name="Kazmierczak K.M."/>
            <person name="Andrzejewski T.M."/>
            <person name="Davidsen T.M."/>
            <person name="Wayne K.J."/>
            <person name="Tettelin H."/>
            <person name="Glass J.I."/>
            <person name="Rusch D."/>
            <person name="Podicherti R."/>
            <person name="Tsui H.-C.T."/>
            <person name="Winkler M.E."/>
        </authorList>
    </citation>
    <scope>NUCLEOTIDE SEQUENCE</scope>
</reference>
<dbReference type="EMBL" id="UINC01196543">
    <property type="protein sequence ID" value="SVE13587.1"/>
    <property type="molecule type" value="Genomic_DNA"/>
</dbReference>
<organism evidence="1">
    <name type="scientific">marine metagenome</name>
    <dbReference type="NCBI Taxonomy" id="408172"/>
    <lineage>
        <taxon>unclassified sequences</taxon>
        <taxon>metagenomes</taxon>
        <taxon>ecological metagenomes</taxon>
    </lineage>
</organism>
<gene>
    <name evidence="1" type="ORF">METZ01_LOCUS466441</name>
</gene>
<protein>
    <submittedName>
        <fullName evidence="1">Uncharacterized protein</fullName>
    </submittedName>
</protein>
<proteinExistence type="predicted"/>
<evidence type="ECO:0000313" key="1">
    <source>
        <dbReference type="EMBL" id="SVE13587.1"/>
    </source>
</evidence>
<dbReference type="InterPro" id="IPR011044">
    <property type="entry name" value="Quino_amine_DH_bsu"/>
</dbReference>
<accession>A0A383B0G6</accession>